<comment type="caution">
    <text evidence="1">The sequence shown here is derived from an EMBL/GenBank/DDBJ whole genome shotgun (WGS) entry which is preliminary data.</text>
</comment>
<dbReference type="EMBL" id="CAXDID020000140">
    <property type="protein sequence ID" value="CAL6038794.1"/>
    <property type="molecule type" value="Genomic_DNA"/>
</dbReference>
<dbReference type="AlphaFoldDB" id="A0AA86QU21"/>
<gene>
    <name evidence="2" type="ORF">HINF_LOCUS37542</name>
    <name evidence="1" type="ORF">HINF_LOCUS48397</name>
</gene>
<sequence length="168" mass="18984">MSVLMRRENTLIIEPGSDISKIQIINFILLPNSKKHFEGPPLQQRLQLCVFNVGQFLISRQGCGFKCLCAHGFLLSKQTYNCCKKHQTTVLLQIAGCDGFQIQYEANGRTSRNVKTDESALVLNMFQIYSLDTVEARQTPSHAVMLVLSLWRDANRTYVVPTKDSKCA</sequence>
<reference evidence="1" key="1">
    <citation type="submission" date="2023-06" db="EMBL/GenBank/DDBJ databases">
        <authorList>
            <person name="Kurt Z."/>
        </authorList>
    </citation>
    <scope>NUCLEOTIDE SEQUENCE</scope>
</reference>
<reference evidence="2 3" key="2">
    <citation type="submission" date="2024-07" db="EMBL/GenBank/DDBJ databases">
        <authorList>
            <person name="Akdeniz Z."/>
        </authorList>
    </citation>
    <scope>NUCLEOTIDE SEQUENCE [LARGE SCALE GENOMIC DNA]</scope>
</reference>
<protein>
    <submittedName>
        <fullName evidence="2">Hypothetical_protein</fullName>
    </submittedName>
</protein>
<accession>A0AA86QU21</accession>
<organism evidence="1">
    <name type="scientific">Hexamita inflata</name>
    <dbReference type="NCBI Taxonomy" id="28002"/>
    <lineage>
        <taxon>Eukaryota</taxon>
        <taxon>Metamonada</taxon>
        <taxon>Diplomonadida</taxon>
        <taxon>Hexamitidae</taxon>
        <taxon>Hexamitinae</taxon>
        <taxon>Hexamita</taxon>
    </lineage>
</organism>
<name>A0AA86QU21_9EUKA</name>
<dbReference type="Proteomes" id="UP001642409">
    <property type="component" value="Unassembled WGS sequence"/>
</dbReference>
<evidence type="ECO:0000313" key="3">
    <source>
        <dbReference type="Proteomes" id="UP001642409"/>
    </source>
</evidence>
<evidence type="ECO:0000313" key="1">
    <source>
        <dbReference type="EMBL" id="CAI9960752.1"/>
    </source>
</evidence>
<keyword evidence="3" id="KW-1185">Reference proteome</keyword>
<evidence type="ECO:0000313" key="2">
    <source>
        <dbReference type="EMBL" id="CAL6038794.1"/>
    </source>
</evidence>
<dbReference type="EMBL" id="CATOUU010000934">
    <property type="protein sequence ID" value="CAI9960752.1"/>
    <property type="molecule type" value="Genomic_DNA"/>
</dbReference>
<proteinExistence type="predicted"/>